<dbReference type="AlphaFoldDB" id="C9MKZ5"/>
<comment type="caution">
    <text evidence="1">The sequence shown here is derived from an EMBL/GenBank/DDBJ whole genome shotgun (WGS) entry which is preliminary data.</text>
</comment>
<evidence type="ECO:0000313" key="2">
    <source>
        <dbReference type="Proteomes" id="UP000003327"/>
    </source>
</evidence>
<reference evidence="1 2" key="1">
    <citation type="submission" date="2009-09" db="EMBL/GenBank/DDBJ databases">
        <authorList>
            <person name="Weinstock G."/>
            <person name="Sodergren E."/>
            <person name="Clifton S."/>
            <person name="Fulton L."/>
            <person name="Fulton B."/>
            <person name="Courtney L."/>
            <person name="Fronick C."/>
            <person name="Harrison M."/>
            <person name="Strong C."/>
            <person name="Farmer C."/>
            <person name="Delahaunty K."/>
            <person name="Markovic C."/>
            <person name="Hall O."/>
            <person name="Minx P."/>
            <person name="Tomlinson C."/>
            <person name="Mitreva M."/>
            <person name="Nelson J."/>
            <person name="Hou S."/>
            <person name="Wollam A."/>
            <person name="Pepin K.H."/>
            <person name="Johnson M."/>
            <person name="Bhonagiri V."/>
            <person name="Nash W.E."/>
            <person name="Warren W."/>
            <person name="Chinwalla A."/>
            <person name="Mardis E.R."/>
            <person name="Wilson R.K."/>
        </authorList>
    </citation>
    <scope>NUCLEOTIDE SEQUENCE [LARGE SCALE GENOMIC DNA]</scope>
    <source>
        <strain evidence="1 2">F0319</strain>
    </source>
</reference>
<sequence length="110" mass="12437">MLLFGGQTRASVPTMLYPLHLKKASLDCKEGVSSHRRNAFFKLRRGSRQIERVPQSRDRRPRLSAFSSPFGIPLGNIPSFGEAWEAFYRSCSGGQTRASVPTFGYYFDCK</sequence>
<gene>
    <name evidence="1" type="ORF">HMPREF0973_00270</name>
</gene>
<organism evidence="1 2">
    <name type="scientific">Prevotella veroralis F0319</name>
    <dbReference type="NCBI Taxonomy" id="649761"/>
    <lineage>
        <taxon>Bacteria</taxon>
        <taxon>Pseudomonadati</taxon>
        <taxon>Bacteroidota</taxon>
        <taxon>Bacteroidia</taxon>
        <taxon>Bacteroidales</taxon>
        <taxon>Prevotellaceae</taxon>
        <taxon>Prevotella</taxon>
    </lineage>
</organism>
<name>C9MKZ5_9BACT</name>
<keyword evidence="2" id="KW-1185">Reference proteome</keyword>
<proteinExistence type="predicted"/>
<protein>
    <submittedName>
        <fullName evidence="1">Uncharacterized protein</fullName>
    </submittedName>
</protein>
<dbReference type="EMBL" id="ACVA01000008">
    <property type="protein sequence ID" value="EEX19815.1"/>
    <property type="molecule type" value="Genomic_DNA"/>
</dbReference>
<evidence type="ECO:0000313" key="1">
    <source>
        <dbReference type="EMBL" id="EEX19815.1"/>
    </source>
</evidence>
<dbReference type="Proteomes" id="UP000003327">
    <property type="component" value="Unassembled WGS sequence"/>
</dbReference>
<dbReference type="HOGENOM" id="CLU_2168706_0_0_10"/>
<accession>C9MKZ5</accession>